<proteinExistence type="predicted"/>
<dbReference type="AlphaFoldDB" id="A0A645J0V3"/>
<protein>
    <submittedName>
        <fullName evidence="1">Uncharacterized protein</fullName>
    </submittedName>
</protein>
<accession>A0A645J0V3</accession>
<reference evidence="1" key="1">
    <citation type="submission" date="2019-08" db="EMBL/GenBank/DDBJ databases">
        <authorList>
            <person name="Kucharzyk K."/>
            <person name="Murdoch R.W."/>
            <person name="Higgins S."/>
            <person name="Loffler F."/>
        </authorList>
    </citation>
    <scope>NUCLEOTIDE SEQUENCE</scope>
</reference>
<comment type="caution">
    <text evidence="1">The sequence shown here is derived from an EMBL/GenBank/DDBJ whole genome shotgun (WGS) entry which is preliminary data.</text>
</comment>
<sequence length="113" mass="12789">MHSHGISVGKLVELVKLINDFFVIGQQDFKGLIVLINADNIADIAVINTLSGFKAMDILPLELIIVFDLHDLVPLAEHYCTKGLFFFIVRRWIQDLLKLLIQRNNAELSLFNG</sequence>
<name>A0A645J0V3_9ZZZZ</name>
<organism evidence="1">
    <name type="scientific">bioreactor metagenome</name>
    <dbReference type="NCBI Taxonomy" id="1076179"/>
    <lineage>
        <taxon>unclassified sequences</taxon>
        <taxon>metagenomes</taxon>
        <taxon>ecological metagenomes</taxon>
    </lineage>
</organism>
<dbReference type="EMBL" id="VSSQ01127392">
    <property type="protein sequence ID" value="MPN56722.1"/>
    <property type="molecule type" value="Genomic_DNA"/>
</dbReference>
<gene>
    <name evidence="1" type="ORF">SDC9_204414</name>
</gene>
<evidence type="ECO:0000313" key="1">
    <source>
        <dbReference type="EMBL" id="MPN56722.1"/>
    </source>
</evidence>